<organism evidence="1 2">
    <name type="scientific">Dioscorea alata</name>
    <name type="common">Purple yam</name>
    <dbReference type="NCBI Taxonomy" id="55571"/>
    <lineage>
        <taxon>Eukaryota</taxon>
        <taxon>Viridiplantae</taxon>
        <taxon>Streptophyta</taxon>
        <taxon>Embryophyta</taxon>
        <taxon>Tracheophyta</taxon>
        <taxon>Spermatophyta</taxon>
        <taxon>Magnoliopsida</taxon>
        <taxon>Liliopsida</taxon>
        <taxon>Dioscoreales</taxon>
        <taxon>Dioscoreaceae</taxon>
        <taxon>Dioscorea</taxon>
    </lineage>
</organism>
<keyword evidence="1" id="KW-0418">Kinase</keyword>
<evidence type="ECO:0000313" key="2">
    <source>
        <dbReference type="Proteomes" id="UP000827976"/>
    </source>
</evidence>
<dbReference type="EMBL" id="CM037029">
    <property type="protein sequence ID" value="KAH7653475.1"/>
    <property type="molecule type" value="Genomic_DNA"/>
</dbReference>
<name>A0ACB7TZK5_DIOAL</name>
<keyword evidence="1" id="KW-0808">Transferase</keyword>
<proteinExistence type="predicted"/>
<keyword evidence="2" id="KW-1185">Reference proteome</keyword>
<reference evidence="2" key="1">
    <citation type="journal article" date="2022" name="Nat. Commun.">
        <title>Chromosome evolution and the genetic basis of agronomically important traits in greater yam.</title>
        <authorList>
            <person name="Bredeson J.V."/>
            <person name="Lyons J.B."/>
            <person name="Oniyinde I.O."/>
            <person name="Okereke N.R."/>
            <person name="Kolade O."/>
            <person name="Nnabue I."/>
            <person name="Nwadili C.O."/>
            <person name="Hribova E."/>
            <person name="Parker M."/>
            <person name="Nwogha J."/>
            <person name="Shu S."/>
            <person name="Carlson J."/>
            <person name="Kariba R."/>
            <person name="Muthemba S."/>
            <person name="Knop K."/>
            <person name="Barton G.J."/>
            <person name="Sherwood A.V."/>
            <person name="Lopez-Montes A."/>
            <person name="Asiedu R."/>
            <person name="Jamnadass R."/>
            <person name="Muchugi A."/>
            <person name="Goodstein D."/>
            <person name="Egesi C.N."/>
            <person name="Featherston J."/>
            <person name="Asfaw A."/>
            <person name="Simpson G.G."/>
            <person name="Dolezel J."/>
            <person name="Hendre P.S."/>
            <person name="Van Deynze A."/>
            <person name="Kumar P.L."/>
            <person name="Obidiegwu J.E."/>
            <person name="Bhattacharjee R."/>
            <person name="Rokhsar D.S."/>
        </authorList>
    </citation>
    <scope>NUCLEOTIDE SEQUENCE [LARGE SCALE GENOMIC DNA]</scope>
    <source>
        <strain evidence="2">cv. TDa95/00328</strain>
    </source>
</reference>
<protein>
    <submittedName>
        <fullName evidence="1">Non-specific serine/threonine protein kinase protein</fullName>
        <ecNumber evidence="1">2.7.11.1</ecNumber>
    </submittedName>
</protein>
<sequence length="613" mass="68678">MKRKRAKIHILLLCFLALLHQSQGQSNGYNCSDDRTIYPCRAYAFYRAAAEQDLATVGDLFGVSRLMIGRASNLSLAAAISPGDPLLIPLTCTCGGATSNLSYAPTTYQILSGDTFYAVSTYKFQNLTAYPAVEAVNPTLIPTQLQIGVDVTFPIFCQCPSKSSKAMAALITYVFQPSDSYRSIASNFGSDVPSLVSMNGPETKIMHFTTVLVPISRIPPSMMLNRSSALLLPPPRSTDDHRVVVGLTIGVATMVVLWVLLLSSLAWQWRRRWRARRGQSEKTAIKKKKKKMLGSPQPSDEYLTVDISDLLDKYRVFELDELRHATSDFDRSRLINGSVFKGIINGQVFAIKRMKWDATDELKILQKVNHSNLVKLEGFCIDQENNGCYLVYEYIPNGSLHDWLHSPAMPHKLQWRTRLRIALDLANALQYIHEHTWPRVVHKDIKSTNVLLDTTMKAKIANFGLARSGCNAFTTRIIGTQGYVSPEYLSDGLVTTKMDVFAYGVILLELISGREAVHARGELLWMSVDKVFDKMGVRRDELRLWMDEFLVHMSCSMESVVIVLGIARACLNRDPSKRPSMVDVAYLLSKVDDLRSDFSQEELTVANGEVKAR</sequence>
<dbReference type="EC" id="2.7.11.1" evidence="1"/>
<dbReference type="Proteomes" id="UP000827976">
    <property type="component" value="Chromosome 19"/>
</dbReference>
<gene>
    <name evidence="1" type="ORF">IHE45_19G082100</name>
</gene>
<comment type="caution">
    <text evidence="1">The sequence shown here is derived from an EMBL/GenBank/DDBJ whole genome shotgun (WGS) entry which is preliminary data.</text>
</comment>
<evidence type="ECO:0000313" key="1">
    <source>
        <dbReference type="EMBL" id="KAH7653475.1"/>
    </source>
</evidence>
<accession>A0ACB7TZK5</accession>
<keyword evidence="1" id="KW-0723">Serine/threonine-protein kinase</keyword>